<keyword evidence="8" id="KW-1185">Reference proteome</keyword>
<keyword evidence="1" id="KW-0479">Metal-binding</keyword>
<feature type="compositionally biased region" description="Polar residues" evidence="5">
    <location>
        <begin position="85"/>
        <end position="102"/>
    </location>
</feature>
<dbReference type="InterPro" id="IPR010666">
    <property type="entry name" value="Znf_GRF"/>
</dbReference>
<keyword evidence="2 4" id="KW-0863">Zinc-finger</keyword>
<feature type="region of interest" description="Disordered" evidence="5">
    <location>
        <begin position="71"/>
        <end position="135"/>
    </location>
</feature>
<dbReference type="OrthoDB" id="5318241at2759"/>
<feature type="compositionally biased region" description="Low complexity" evidence="5">
    <location>
        <begin position="71"/>
        <end position="84"/>
    </location>
</feature>
<feature type="domain" description="GRF-type" evidence="6">
    <location>
        <begin position="26"/>
        <end position="65"/>
    </location>
</feature>
<evidence type="ECO:0000256" key="4">
    <source>
        <dbReference type="PROSITE-ProRule" id="PRU01343"/>
    </source>
</evidence>
<gene>
    <name evidence="7" type="ORF">FB567DRAFT_544301</name>
</gene>
<evidence type="ECO:0000256" key="5">
    <source>
        <dbReference type="SAM" id="MobiDB-lite"/>
    </source>
</evidence>
<accession>A0A8K0RJB2</accession>
<evidence type="ECO:0000259" key="6">
    <source>
        <dbReference type="PROSITE" id="PS51999"/>
    </source>
</evidence>
<evidence type="ECO:0000256" key="2">
    <source>
        <dbReference type="ARBA" id="ARBA00022771"/>
    </source>
</evidence>
<proteinExistence type="predicted"/>
<protein>
    <recommendedName>
        <fullName evidence="6">GRF-type domain-containing protein</fullName>
    </recommendedName>
</protein>
<organism evidence="7 8">
    <name type="scientific">Paraphoma chrysanthemicola</name>
    <dbReference type="NCBI Taxonomy" id="798071"/>
    <lineage>
        <taxon>Eukaryota</taxon>
        <taxon>Fungi</taxon>
        <taxon>Dikarya</taxon>
        <taxon>Ascomycota</taxon>
        <taxon>Pezizomycotina</taxon>
        <taxon>Dothideomycetes</taxon>
        <taxon>Pleosporomycetidae</taxon>
        <taxon>Pleosporales</taxon>
        <taxon>Pleosporineae</taxon>
        <taxon>Phaeosphaeriaceae</taxon>
        <taxon>Paraphoma</taxon>
    </lineage>
</organism>
<comment type="caution">
    <text evidence="7">The sequence shown here is derived from an EMBL/GenBank/DDBJ whole genome shotgun (WGS) entry which is preliminary data.</text>
</comment>
<name>A0A8K0RJB2_9PLEO</name>
<evidence type="ECO:0000313" key="8">
    <source>
        <dbReference type="Proteomes" id="UP000813461"/>
    </source>
</evidence>
<reference evidence="7" key="1">
    <citation type="journal article" date="2021" name="Nat. Commun.">
        <title>Genetic determinants of endophytism in the Arabidopsis root mycobiome.</title>
        <authorList>
            <person name="Mesny F."/>
            <person name="Miyauchi S."/>
            <person name="Thiergart T."/>
            <person name="Pickel B."/>
            <person name="Atanasova L."/>
            <person name="Karlsson M."/>
            <person name="Huettel B."/>
            <person name="Barry K.W."/>
            <person name="Haridas S."/>
            <person name="Chen C."/>
            <person name="Bauer D."/>
            <person name="Andreopoulos W."/>
            <person name="Pangilinan J."/>
            <person name="LaButti K."/>
            <person name="Riley R."/>
            <person name="Lipzen A."/>
            <person name="Clum A."/>
            <person name="Drula E."/>
            <person name="Henrissat B."/>
            <person name="Kohler A."/>
            <person name="Grigoriev I.V."/>
            <person name="Martin F.M."/>
            <person name="Hacquard S."/>
        </authorList>
    </citation>
    <scope>NUCLEOTIDE SEQUENCE</scope>
    <source>
        <strain evidence="7">MPI-SDFR-AT-0120</strain>
    </source>
</reference>
<evidence type="ECO:0000256" key="3">
    <source>
        <dbReference type="ARBA" id="ARBA00022833"/>
    </source>
</evidence>
<evidence type="ECO:0000256" key="1">
    <source>
        <dbReference type="ARBA" id="ARBA00022723"/>
    </source>
</evidence>
<dbReference type="AlphaFoldDB" id="A0A8K0RJB2"/>
<feature type="compositionally biased region" description="Low complexity" evidence="5">
    <location>
        <begin position="107"/>
        <end position="118"/>
    </location>
</feature>
<dbReference type="GO" id="GO:0008270">
    <property type="term" value="F:zinc ion binding"/>
    <property type="evidence" value="ECO:0007669"/>
    <property type="project" value="UniProtKB-KW"/>
</dbReference>
<sequence>MASSTPGTNRFSKFYGGHYSDRQWYCLCRKITTRVTAKSGPNTDQSFYKCDQNPKCRFWLWDEHEAEARRLLSTSQSSEPQTPSRFQVDSKSTVKTSKNHPISDQVLRSAARQASLSSNQECRSPASFPSPEDEDELATRVMSLLESYKIRLNSRQERKLRVLIDDYMDGTGEVFNTNKAQTRWLQTRQGNDAADHEYDID</sequence>
<dbReference type="PROSITE" id="PS51999">
    <property type="entry name" value="ZF_GRF"/>
    <property type="match status" value="1"/>
</dbReference>
<dbReference type="EMBL" id="JAGMVJ010000001">
    <property type="protein sequence ID" value="KAH7096062.1"/>
    <property type="molecule type" value="Genomic_DNA"/>
</dbReference>
<dbReference type="Proteomes" id="UP000813461">
    <property type="component" value="Unassembled WGS sequence"/>
</dbReference>
<evidence type="ECO:0000313" key="7">
    <source>
        <dbReference type="EMBL" id="KAH7096062.1"/>
    </source>
</evidence>
<keyword evidence="3" id="KW-0862">Zinc</keyword>